<feature type="compositionally biased region" description="Polar residues" evidence="1">
    <location>
        <begin position="35"/>
        <end position="47"/>
    </location>
</feature>
<feature type="domain" description="F-box" evidence="2">
    <location>
        <begin position="51"/>
        <end position="94"/>
    </location>
</feature>
<reference evidence="3 4" key="1">
    <citation type="submission" date="2018-12" db="EMBL/GenBank/DDBJ databases">
        <title>Venturia inaequalis Genome Resource.</title>
        <authorList>
            <person name="Lichtner F.J."/>
        </authorList>
    </citation>
    <scope>NUCLEOTIDE SEQUENCE [LARGE SCALE GENOMIC DNA]</scope>
    <source>
        <strain evidence="3 4">120213</strain>
    </source>
</reference>
<evidence type="ECO:0000256" key="1">
    <source>
        <dbReference type="SAM" id="MobiDB-lite"/>
    </source>
</evidence>
<organism evidence="3 4">
    <name type="scientific">Venturia inaequalis</name>
    <name type="common">Apple scab fungus</name>
    <dbReference type="NCBI Taxonomy" id="5025"/>
    <lineage>
        <taxon>Eukaryota</taxon>
        <taxon>Fungi</taxon>
        <taxon>Dikarya</taxon>
        <taxon>Ascomycota</taxon>
        <taxon>Pezizomycotina</taxon>
        <taxon>Dothideomycetes</taxon>
        <taxon>Pleosporomycetidae</taxon>
        <taxon>Venturiales</taxon>
        <taxon>Venturiaceae</taxon>
        <taxon>Venturia</taxon>
    </lineage>
</organism>
<protein>
    <recommendedName>
        <fullName evidence="2">F-box domain-containing protein</fullName>
    </recommendedName>
</protein>
<accession>A0A8H3UHS7</accession>
<gene>
    <name evidence="3" type="ORF">EG328_006779</name>
</gene>
<dbReference type="InterPro" id="IPR001810">
    <property type="entry name" value="F-box_dom"/>
</dbReference>
<dbReference type="AlphaFoldDB" id="A0A8H3UHS7"/>
<dbReference type="SUPFAM" id="SSF81383">
    <property type="entry name" value="F-box domain"/>
    <property type="match status" value="1"/>
</dbReference>
<evidence type="ECO:0000259" key="2">
    <source>
        <dbReference type="PROSITE" id="PS50181"/>
    </source>
</evidence>
<proteinExistence type="predicted"/>
<name>A0A8H3UHS7_VENIN</name>
<evidence type="ECO:0000313" key="4">
    <source>
        <dbReference type="Proteomes" id="UP000447873"/>
    </source>
</evidence>
<sequence length="285" mass="32693">MSQPELRKSTLRNSTLHQIALKKPSRSKKSNSSPTHANIMTDTKQPQPQQPCRLLDLPPELFDIIVKNLSPTSLGNLLQCNQALHQRTDLWIQRMHTPISITDAYQGSGFTGAFPRTRNECKSGLETSKRRWTAFHTFVTRYPERAASVHRLNFLHSRIMDVDHVKIATSCLSSLNVVDLRGTWLSSQFYWAICWSASRDVRPHTLRVQGPCWRVFEGRVGVRYLVDLGMDQLSAGRGNYRQYRMDASEGCGKVDLRYEGTFRWGEIDWSDCGENKLLIWTAMVH</sequence>
<dbReference type="PROSITE" id="PS50181">
    <property type="entry name" value="FBOX"/>
    <property type="match status" value="1"/>
</dbReference>
<feature type="region of interest" description="Disordered" evidence="1">
    <location>
        <begin position="1"/>
        <end position="53"/>
    </location>
</feature>
<dbReference type="InterPro" id="IPR036047">
    <property type="entry name" value="F-box-like_dom_sf"/>
</dbReference>
<dbReference type="Proteomes" id="UP000447873">
    <property type="component" value="Unassembled WGS sequence"/>
</dbReference>
<comment type="caution">
    <text evidence="3">The sequence shown here is derived from an EMBL/GenBank/DDBJ whole genome shotgun (WGS) entry which is preliminary data.</text>
</comment>
<evidence type="ECO:0000313" key="3">
    <source>
        <dbReference type="EMBL" id="KAE9969636.1"/>
    </source>
</evidence>
<dbReference type="EMBL" id="WNWS01000360">
    <property type="protein sequence ID" value="KAE9969636.1"/>
    <property type="molecule type" value="Genomic_DNA"/>
</dbReference>